<feature type="domain" description="RING-type" evidence="19">
    <location>
        <begin position="456"/>
        <end position="498"/>
    </location>
</feature>
<dbReference type="SUPFAM" id="SSF57850">
    <property type="entry name" value="RING/U-box"/>
    <property type="match status" value="1"/>
</dbReference>
<evidence type="ECO:0000256" key="18">
    <source>
        <dbReference type="SAM" id="Phobius"/>
    </source>
</evidence>
<dbReference type="AlphaFoldDB" id="A0A7N0U3I9"/>
<evidence type="ECO:0000256" key="10">
    <source>
        <dbReference type="ARBA" id="ARBA00022833"/>
    </source>
</evidence>
<evidence type="ECO:0000256" key="15">
    <source>
        <dbReference type="PROSITE-ProRule" id="PRU00175"/>
    </source>
</evidence>
<dbReference type="PANTHER" id="PTHR11176">
    <property type="entry name" value="BOULE-RELATED"/>
    <property type="match status" value="1"/>
</dbReference>
<dbReference type="GO" id="GO:0008270">
    <property type="term" value="F:zinc ion binding"/>
    <property type="evidence" value="ECO:0007669"/>
    <property type="project" value="UniProtKB-KW"/>
</dbReference>
<dbReference type="FunFam" id="3.30.70.330:FF:000250">
    <property type="entry name" value="RNA-binding (RRM/RBD/RNP motifs) family protein"/>
    <property type="match status" value="1"/>
</dbReference>
<proteinExistence type="inferred from homology"/>
<keyword evidence="12 18" id="KW-1133">Transmembrane helix</keyword>
<dbReference type="InterPro" id="IPR012677">
    <property type="entry name" value="Nucleotide-bd_a/b_plait_sf"/>
</dbReference>
<evidence type="ECO:0000256" key="12">
    <source>
        <dbReference type="ARBA" id="ARBA00022989"/>
    </source>
</evidence>
<protein>
    <recommendedName>
        <fullName evidence="4">RING-type E3 ubiquitin transferase</fullName>
        <ecNumber evidence="4">2.3.2.27</ecNumber>
    </recommendedName>
</protein>
<keyword evidence="8 15" id="KW-0863">Zinc-finger</keyword>
<feature type="transmembrane region" description="Helical" evidence="18">
    <location>
        <begin position="381"/>
        <end position="405"/>
    </location>
</feature>
<keyword evidence="6 18" id="KW-0812">Transmembrane</keyword>
<evidence type="ECO:0000259" key="19">
    <source>
        <dbReference type="PROSITE" id="PS50089"/>
    </source>
</evidence>
<dbReference type="InterPro" id="IPR000504">
    <property type="entry name" value="RRM_dom"/>
</dbReference>
<accession>A0A7N0U3I9</accession>
<evidence type="ECO:0000256" key="3">
    <source>
        <dbReference type="ARBA" id="ARBA00004906"/>
    </source>
</evidence>
<keyword evidence="10" id="KW-0862">Zinc</keyword>
<evidence type="ECO:0000256" key="14">
    <source>
        <dbReference type="ARBA" id="ARBA00024209"/>
    </source>
</evidence>
<dbReference type="Gene3D" id="3.30.40.10">
    <property type="entry name" value="Zinc/RING finger domain, C3HC4 (zinc finger)"/>
    <property type="match status" value="1"/>
</dbReference>
<dbReference type="Pfam" id="PF00076">
    <property type="entry name" value="RRM_1"/>
    <property type="match status" value="1"/>
</dbReference>
<dbReference type="GO" id="GO:0016020">
    <property type="term" value="C:membrane"/>
    <property type="evidence" value="ECO:0007669"/>
    <property type="project" value="UniProtKB-SubCell"/>
</dbReference>
<sequence>MTPLISAAINNSNSQFGDTTYTKVFVGGLAWETQKDTMKQYFEQFGDILEAVVISDKSTGRSKGYGFVTFREAESAMKACVDPAPVIDGRRANCNLAAFGAQKSKPSSPNKQGGGVGGRNMSNSRVMNNPFQKAGGVGLGVGVGMGAAFACAATFPHYAIHQGIPYNVFGYSQDYAYPTNYYGVYGGAIAGQYPVYGTAAASGGMVMAANSGAATASATPYYPYLPYGTGGGGYGQYAYHANQQQHHHHLIQYSAMNSTAGSYPYQPYGPPISLAPSPAIPSDQTLRFPPAFPQSQIFPLSQTRVLILPKPQKFPRSIPFQISLLLSHILLCFLTSGSKISIWVSSKTGIQGLNFATRVEMSDGSDNSDCCMNAASAHLKLYQAFIFSVPILFTFVLLLLFYLFYLRRRRVDWSSLRMRTSPPEISHVELGLKKELREMLPIIVYKESFCIKDTQCSVCLGDYLADDRLQQIPACGHSFHMECIDHWLARHTTCPLCRLSLRMTSKSLDEQPTDQHISLSAEENIGNQVQEEAQNVIPSMQLLYNTNGGSLATMNLLVNDRHRDDLILGRGIESASYQFPRNCHPGTTSASCHAIAARVPLSSAVPHPASPPLVQICRHCLKVWPPLKPEPTRRRPVSRPVGARPVDSAVVGHPRLSSQIFRPRATPVGSRAKSLGLVPPLVGSRAKPLGLSATPCRLSEP</sequence>
<feature type="domain" description="RRM" evidence="20">
    <location>
        <begin position="22"/>
        <end position="99"/>
    </location>
</feature>
<evidence type="ECO:0000256" key="7">
    <source>
        <dbReference type="ARBA" id="ARBA00022723"/>
    </source>
</evidence>
<dbReference type="PROSITE" id="PS50089">
    <property type="entry name" value="ZF_RING_2"/>
    <property type="match status" value="1"/>
</dbReference>
<dbReference type="EnsemblPlants" id="Kaladp0053s0502.1.v1.1">
    <property type="protein sequence ID" value="Kaladp0053s0502.1.v1.1"/>
    <property type="gene ID" value="Kaladp0053s0502.v1.1"/>
</dbReference>
<dbReference type="InterPro" id="IPR013083">
    <property type="entry name" value="Znf_RING/FYVE/PHD"/>
</dbReference>
<evidence type="ECO:0000256" key="2">
    <source>
        <dbReference type="ARBA" id="ARBA00004167"/>
    </source>
</evidence>
<dbReference type="PANTHER" id="PTHR11176:SF16">
    <property type="entry name" value="OS01G0876800 PROTEIN"/>
    <property type="match status" value="1"/>
</dbReference>
<name>A0A7N0U3I9_KALFE</name>
<keyword evidence="7" id="KW-0479">Metal-binding</keyword>
<comment type="similarity">
    <text evidence="14">Belongs to the RING-type zinc finger family. ATL subfamily.</text>
</comment>
<evidence type="ECO:0000259" key="20">
    <source>
        <dbReference type="PROSITE" id="PS50102"/>
    </source>
</evidence>
<dbReference type="Gramene" id="Kaladp0053s0502.1.v1.1">
    <property type="protein sequence ID" value="Kaladp0053s0502.1.v1.1"/>
    <property type="gene ID" value="Kaladp0053s0502.v1.1"/>
</dbReference>
<reference evidence="21" key="1">
    <citation type="submission" date="2021-01" db="UniProtKB">
        <authorList>
            <consortium name="EnsemblPlants"/>
        </authorList>
    </citation>
    <scope>IDENTIFICATION</scope>
</reference>
<dbReference type="PROSITE" id="PS50102">
    <property type="entry name" value="RRM"/>
    <property type="match status" value="1"/>
</dbReference>
<dbReference type="SUPFAM" id="SSF54928">
    <property type="entry name" value="RNA-binding domain, RBD"/>
    <property type="match status" value="1"/>
</dbReference>
<evidence type="ECO:0000256" key="4">
    <source>
        <dbReference type="ARBA" id="ARBA00012483"/>
    </source>
</evidence>
<evidence type="ECO:0000256" key="9">
    <source>
        <dbReference type="ARBA" id="ARBA00022786"/>
    </source>
</evidence>
<evidence type="ECO:0000256" key="17">
    <source>
        <dbReference type="SAM" id="MobiDB-lite"/>
    </source>
</evidence>
<keyword evidence="22" id="KW-1185">Reference proteome</keyword>
<dbReference type="Proteomes" id="UP000594263">
    <property type="component" value="Unplaced"/>
</dbReference>
<evidence type="ECO:0000313" key="22">
    <source>
        <dbReference type="Proteomes" id="UP000594263"/>
    </source>
</evidence>
<dbReference type="Pfam" id="PF13639">
    <property type="entry name" value="zf-RING_2"/>
    <property type="match status" value="1"/>
</dbReference>
<feature type="region of interest" description="Disordered" evidence="17">
    <location>
        <begin position="101"/>
        <end position="122"/>
    </location>
</feature>
<keyword evidence="5" id="KW-0808">Transferase</keyword>
<organism evidence="21 22">
    <name type="scientific">Kalanchoe fedtschenkoi</name>
    <name type="common">Lavender scallops</name>
    <name type="synonym">South American air plant</name>
    <dbReference type="NCBI Taxonomy" id="63787"/>
    <lineage>
        <taxon>Eukaryota</taxon>
        <taxon>Viridiplantae</taxon>
        <taxon>Streptophyta</taxon>
        <taxon>Embryophyta</taxon>
        <taxon>Tracheophyta</taxon>
        <taxon>Spermatophyta</taxon>
        <taxon>Magnoliopsida</taxon>
        <taxon>eudicotyledons</taxon>
        <taxon>Gunneridae</taxon>
        <taxon>Pentapetalae</taxon>
        <taxon>Saxifragales</taxon>
        <taxon>Crassulaceae</taxon>
        <taxon>Kalanchoe</taxon>
    </lineage>
</organism>
<dbReference type="Gene3D" id="3.30.70.330">
    <property type="match status" value="1"/>
</dbReference>
<evidence type="ECO:0000313" key="21">
    <source>
        <dbReference type="EnsemblPlants" id="Kaladp0053s0502.1.v1.1"/>
    </source>
</evidence>
<keyword evidence="11 16" id="KW-0694">RNA-binding</keyword>
<dbReference type="EC" id="2.3.2.27" evidence="4"/>
<dbReference type="GO" id="GO:0061630">
    <property type="term" value="F:ubiquitin protein ligase activity"/>
    <property type="evidence" value="ECO:0007669"/>
    <property type="project" value="UniProtKB-EC"/>
</dbReference>
<evidence type="ECO:0000256" key="8">
    <source>
        <dbReference type="ARBA" id="ARBA00022771"/>
    </source>
</evidence>
<dbReference type="GO" id="GO:0003723">
    <property type="term" value="F:RNA binding"/>
    <property type="evidence" value="ECO:0007669"/>
    <property type="project" value="UniProtKB-UniRule"/>
</dbReference>
<evidence type="ECO:0000256" key="1">
    <source>
        <dbReference type="ARBA" id="ARBA00000900"/>
    </source>
</evidence>
<evidence type="ECO:0000256" key="16">
    <source>
        <dbReference type="PROSITE-ProRule" id="PRU00176"/>
    </source>
</evidence>
<evidence type="ECO:0000256" key="5">
    <source>
        <dbReference type="ARBA" id="ARBA00022679"/>
    </source>
</evidence>
<evidence type="ECO:0000256" key="6">
    <source>
        <dbReference type="ARBA" id="ARBA00022692"/>
    </source>
</evidence>
<comment type="subcellular location">
    <subcellularLocation>
        <location evidence="2">Membrane</location>
        <topology evidence="2">Single-pass membrane protein</topology>
    </subcellularLocation>
</comment>
<keyword evidence="9" id="KW-0833">Ubl conjugation pathway</keyword>
<dbReference type="InterPro" id="IPR001841">
    <property type="entry name" value="Znf_RING"/>
</dbReference>
<dbReference type="FunFam" id="3.30.40.10:FF:000503">
    <property type="entry name" value="RING-H2 finger protein ATL7"/>
    <property type="match status" value="1"/>
</dbReference>
<dbReference type="InterPro" id="IPR035979">
    <property type="entry name" value="RBD_domain_sf"/>
</dbReference>
<dbReference type="SMART" id="SM00184">
    <property type="entry name" value="RING"/>
    <property type="match status" value="1"/>
</dbReference>
<dbReference type="CDD" id="cd16461">
    <property type="entry name" value="RING-H2_EL5-like"/>
    <property type="match status" value="1"/>
</dbReference>
<dbReference type="CDD" id="cd12384">
    <property type="entry name" value="RRM_RBM24_RBM38_like"/>
    <property type="match status" value="1"/>
</dbReference>
<evidence type="ECO:0000256" key="13">
    <source>
        <dbReference type="ARBA" id="ARBA00023136"/>
    </source>
</evidence>
<dbReference type="SMART" id="SM00360">
    <property type="entry name" value="RRM"/>
    <property type="match status" value="1"/>
</dbReference>
<comment type="catalytic activity">
    <reaction evidence="1">
        <text>S-ubiquitinyl-[E2 ubiquitin-conjugating enzyme]-L-cysteine + [acceptor protein]-L-lysine = [E2 ubiquitin-conjugating enzyme]-L-cysteine + N(6)-ubiquitinyl-[acceptor protein]-L-lysine.</text>
        <dbReference type="EC" id="2.3.2.27"/>
    </reaction>
</comment>
<keyword evidence="13 18" id="KW-0472">Membrane</keyword>
<comment type="pathway">
    <text evidence="3">Protein modification; protein ubiquitination.</text>
</comment>
<evidence type="ECO:0000256" key="11">
    <source>
        <dbReference type="ARBA" id="ARBA00022884"/>
    </source>
</evidence>